<dbReference type="PANTHER" id="PTHR35218">
    <property type="entry name" value="RNASE H DOMAIN-CONTAINING PROTEIN"/>
    <property type="match status" value="1"/>
</dbReference>
<gene>
    <name evidence="1" type="ORF">J1N35_002727</name>
</gene>
<dbReference type="Gene3D" id="3.60.10.10">
    <property type="entry name" value="Endonuclease/exonuclease/phosphatase"/>
    <property type="match status" value="1"/>
</dbReference>
<dbReference type="OrthoDB" id="1002478at2759"/>
<accession>A0A9D3WLI5</accession>
<name>A0A9D3WLI5_9ROSI</name>
<comment type="caution">
    <text evidence="1">The sequence shown here is derived from an EMBL/GenBank/DDBJ whole genome shotgun (WGS) entry which is preliminary data.</text>
</comment>
<keyword evidence="2" id="KW-1185">Reference proteome</keyword>
<dbReference type="AlphaFoldDB" id="A0A9D3WLI5"/>
<evidence type="ECO:0008006" key="3">
    <source>
        <dbReference type="Google" id="ProtNLM"/>
    </source>
</evidence>
<dbReference type="InterPro" id="IPR036691">
    <property type="entry name" value="Endo/exonu/phosph_ase_sf"/>
</dbReference>
<organism evidence="1 2">
    <name type="scientific">Gossypium stocksii</name>
    <dbReference type="NCBI Taxonomy" id="47602"/>
    <lineage>
        <taxon>Eukaryota</taxon>
        <taxon>Viridiplantae</taxon>
        <taxon>Streptophyta</taxon>
        <taxon>Embryophyta</taxon>
        <taxon>Tracheophyta</taxon>
        <taxon>Spermatophyta</taxon>
        <taxon>Magnoliopsida</taxon>
        <taxon>eudicotyledons</taxon>
        <taxon>Gunneridae</taxon>
        <taxon>Pentapetalae</taxon>
        <taxon>rosids</taxon>
        <taxon>malvids</taxon>
        <taxon>Malvales</taxon>
        <taxon>Malvaceae</taxon>
        <taxon>Malvoideae</taxon>
        <taxon>Gossypium</taxon>
    </lineage>
</organism>
<dbReference type="SUPFAM" id="SSF56219">
    <property type="entry name" value="DNase I-like"/>
    <property type="match status" value="1"/>
</dbReference>
<sequence>MSSGISIFSWNCQGCANEKFPRSFREYIREHKPNIVSLLEPRVSGRKADEVIAKIGLQYSHRVEARGFSGRIWLSWNSSLNLEILINHPQFILTRVSYGVPTQTILIIFVYRSPNRTKRTFLWEALEESLQPTSPGWQLVILTPSCLNMKRKEDHLKGNVALFWEASLIITIYTI</sequence>
<dbReference type="PANTHER" id="PTHR35218:SF9">
    <property type="entry name" value="ENDONUCLEASE_EXONUCLEASE_PHOSPHATASE DOMAIN-CONTAINING PROTEIN"/>
    <property type="match status" value="1"/>
</dbReference>
<proteinExistence type="predicted"/>
<evidence type="ECO:0000313" key="1">
    <source>
        <dbReference type="EMBL" id="KAH1131349.1"/>
    </source>
</evidence>
<dbReference type="Proteomes" id="UP000828251">
    <property type="component" value="Unassembled WGS sequence"/>
</dbReference>
<dbReference type="EMBL" id="JAIQCV010000001">
    <property type="protein sequence ID" value="KAH1131349.1"/>
    <property type="molecule type" value="Genomic_DNA"/>
</dbReference>
<evidence type="ECO:0000313" key="2">
    <source>
        <dbReference type="Proteomes" id="UP000828251"/>
    </source>
</evidence>
<reference evidence="1 2" key="1">
    <citation type="journal article" date="2021" name="Plant Biotechnol. J.">
        <title>Multi-omics assisted identification of the key and species-specific regulatory components of drought-tolerant mechanisms in Gossypium stocksii.</title>
        <authorList>
            <person name="Yu D."/>
            <person name="Ke L."/>
            <person name="Zhang D."/>
            <person name="Wu Y."/>
            <person name="Sun Y."/>
            <person name="Mei J."/>
            <person name="Sun J."/>
            <person name="Sun Y."/>
        </authorList>
    </citation>
    <scope>NUCLEOTIDE SEQUENCE [LARGE SCALE GENOMIC DNA]</scope>
    <source>
        <strain evidence="2">cv. E1</strain>
        <tissue evidence="1">Leaf</tissue>
    </source>
</reference>
<protein>
    <recommendedName>
        <fullName evidence="3">Endonuclease/exonuclease/phosphatase domain-containing protein</fullName>
    </recommendedName>
</protein>